<comment type="similarity">
    <text evidence="3 4">In the C-terminal section; belongs to the PPC synthetase family.</text>
</comment>
<evidence type="ECO:0000256" key="1">
    <source>
        <dbReference type="ARBA" id="ARBA00022793"/>
    </source>
</evidence>
<keyword evidence="2 3" id="KW-0456">Lyase</keyword>
<dbReference type="Pfam" id="PF02441">
    <property type="entry name" value="Flavoprotein"/>
    <property type="match status" value="1"/>
</dbReference>
<comment type="cofactor">
    <cofactor evidence="3">
        <name>Mg(2+)</name>
        <dbReference type="ChEBI" id="CHEBI:18420"/>
    </cofactor>
</comment>
<comment type="pathway">
    <text evidence="3 4">Cofactor biosynthesis; coenzyme A biosynthesis; CoA from (R)-pantothenate: step 3/5.</text>
</comment>
<dbReference type="InterPro" id="IPR005252">
    <property type="entry name" value="CoaBC"/>
</dbReference>
<dbReference type="HAMAP" id="MF_02225">
    <property type="entry name" value="CoaBC"/>
    <property type="match status" value="1"/>
</dbReference>
<comment type="caution">
    <text evidence="7">The sequence shown here is derived from an EMBL/GenBank/DDBJ whole genome shotgun (WGS) entry which is preliminary data.</text>
</comment>
<feature type="region of interest" description="Phosphopantothenate--cysteine ligase" evidence="3">
    <location>
        <begin position="190"/>
        <end position="406"/>
    </location>
</feature>
<dbReference type="PANTHER" id="PTHR14359:SF6">
    <property type="entry name" value="PHOSPHOPANTOTHENOYLCYSTEINE DECARBOXYLASE"/>
    <property type="match status" value="1"/>
</dbReference>
<dbReference type="Proteomes" id="UP001597079">
    <property type="component" value="Unassembled WGS sequence"/>
</dbReference>
<feature type="binding site" evidence="3">
    <location>
        <position position="288"/>
    </location>
    <ligand>
        <name>CTP</name>
        <dbReference type="ChEBI" id="CHEBI:37563"/>
    </ligand>
</feature>
<keyword evidence="3" id="KW-0511">Multifunctional enzyme</keyword>
<feature type="region of interest" description="Phosphopantothenoylcysteine decarboxylase" evidence="3">
    <location>
        <begin position="1"/>
        <end position="189"/>
    </location>
</feature>
<organism evidence="7 8">
    <name type="scientific">Alicyclobacillus fodiniaquatilis</name>
    <dbReference type="NCBI Taxonomy" id="1661150"/>
    <lineage>
        <taxon>Bacteria</taxon>
        <taxon>Bacillati</taxon>
        <taxon>Bacillota</taxon>
        <taxon>Bacilli</taxon>
        <taxon>Bacillales</taxon>
        <taxon>Alicyclobacillaceae</taxon>
        <taxon>Alicyclobacillus</taxon>
    </lineage>
</organism>
<feature type="binding site" evidence="3">
    <location>
        <position position="278"/>
    </location>
    <ligand>
        <name>CTP</name>
        <dbReference type="ChEBI" id="CHEBI:37563"/>
    </ligand>
</feature>
<dbReference type="InterPro" id="IPR035929">
    <property type="entry name" value="CoaB-like_sf"/>
</dbReference>
<sequence>MAEQQSILVGVGGGIAAYKSAALCSLLVKRGYDVQVLMTEHATRFIQPLTLQALTKHPVIFDTFIEPSPSEIAHIAVADRAMLYVIAPATANLIAKFAHGLADDMVTTTALAATCRTVIAPAMNVHMYDHPAVQANLQILRERGVIVLDPGEGPLACGYTGKGRMPEPEDIAQVVEAMLAEHQDLAGLHFVITAGPTVEDIDPVRYLSNRSSGKMGYALAQQAVQRGAEVTLVSGPTHLHPVPGAKMMYVRSTTEMLSGVQQAMKDADVLIAAAAPADYRPVQVYRQKWKKADGLPQLELEQTPDILANVSLARKAGQTIVGFAAETRDAIAFGRRKLTEKGLDLIVVNDVSQPGAGFDVDTNQVILLTQSGEVDELPLMAKSNVADRILTRVKLMRSQKNGEPQG</sequence>
<comment type="catalytic activity">
    <reaction evidence="3 4">
        <text>(R)-4'-phosphopantothenate + L-cysteine + CTP = N-[(R)-4-phosphopantothenoyl]-L-cysteine + CMP + diphosphate + H(+)</text>
        <dbReference type="Rhea" id="RHEA:19397"/>
        <dbReference type="ChEBI" id="CHEBI:10986"/>
        <dbReference type="ChEBI" id="CHEBI:15378"/>
        <dbReference type="ChEBI" id="CHEBI:33019"/>
        <dbReference type="ChEBI" id="CHEBI:35235"/>
        <dbReference type="ChEBI" id="CHEBI:37563"/>
        <dbReference type="ChEBI" id="CHEBI:59458"/>
        <dbReference type="ChEBI" id="CHEBI:60377"/>
        <dbReference type="EC" id="6.3.2.5"/>
    </reaction>
</comment>
<evidence type="ECO:0000313" key="7">
    <source>
        <dbReference type="EMBL" id="MFD1677276.1"/>
    </source>
</evidence>
<comment type="function">
    <text evidence="4">Catalyzes two steps in the biosynthesis of coenzyme A. In the first step cysteine is conjugated to 4'-phosphopantothenate to form 4-phosphopantothenoylcysteine, in the latter compound is decarboxylated to form 4'-phosphopantotheine.</text>
</comment>
<feature type="domain" description="Flavoprotein" evidence="5">
    <location>
        <begin position="6"/>
        <end position="177"/>
    </location>
</feature>
<feature type="domain" description="DNA/pantothenate metabolism flavoprotein C-terminal" evidence="6">
    <location>
        <begin position="185"/>
        <end position="394"/>
    </location>
</feature>
<keyword evidence="8" id="KW-1185">Reference proteome</keyword>
<comment type="similarity">
    <text evidence="3 4">In the N-terminal section; belongs to the HFCD (homo-oligomeric flavin containing Cys decarboxylase) superfamily.</text>
</comment>
<gene>
    <name evidence="3 7" type="primary">coaBC</name>
    <name evidence="7" type="ORF">ACFSB2_21625</name>
</gene>
<feature type="binding site" evidence="3">
    <location>
        <position position="337"/>
    </location>
    <ligand>
        <name>CTP</name>
        <dbReference type="ChEBI" id="CHEBI:37563"/>
    </ligand>
</feature>
<dbReference type="Gene3D" id="3.40.50.10300">
    <property type="entry name" value="CoaB-like"/>
    <property type="match status" value="1"/>
</dbReference>
<comment type="cofactor">
    <cofactor evidence="3">
        <name>FMN</name>
        <dbReference type="ChEBI" id="CHEBI:58210"/>
    </cofactor>
    <text evidence="3">Binds 1 FMN per subunit.</text>
</comment>
<dbReference type="EC" id="4.1.1.36" evidence="3"/>
<feature type="binding site" evidence="3">
    <location>
        <begin position="304"/>
        <end position="307"/>
    </location>
    <ligand>
        <name>CTP</name>
        <dbReference type="ChEBI" id="CHEBI:37563"/>
    </ligand>
</feature>
<reference evidence="8" key="1">
    <citation type="journal article" date="2019" name="Int. J. Syst. Evol. Microbiol.">
        <title>The Global Catalogue of Microorganisms (GCM) 10K type strain sequencing project: providing services to taxonomists for standard genome sequencing and annotation.</title>
        <authorList>
            <consortium name="The Broad Institute Genomics Platform"/>
            <consortium name="The Broad Institute Genome Sequencing Center for Infectious Disease"/>
            <person name="Wu L."/>
            <person name="Ma J."/>
        </authorList>
    </citation>
    <scope>NUCLEOTIDE SEQUENCE [LARGE SCALE GENOMIC DNA]</scope>
    <source>
        <strain evidence="8">CGMCC 1.12286</strain>
    </source>
</reference>
<accession>A0ABW4JLG3</accession>
<dbReference type="Pfam" id="PF04127">
    <property type="entry name" value="DFP"/>
    <property type="match status" value="1"/>
</dbReference>
<evidence type="ECO:0000256" key="2">
    <source>
        <dbReference type="ARBA" id="ARBA00023239"/>
    </source>
</evidence>
<evidence type="ECO:0000313" key="8">
    <source>
        <dbReference type="Proteomes" id="UP001597079"/>
    </source>
</evidence>
<evidence type="ECO:0000256" key="3">
    <source>
        <dbReference type="HAMAP-Rule" id="MF_02225"/>
    </source>
</evidence>
<dbReference type="InterPro" id="IPR036551">
    <property type="entry name" value="Flavin_trans-like"/>
</dbReference>
<keyword evidence="3" id="KW-0460">Magnesium</keyword>
<dbReference type="SUPFAM" id="SSF52507">
    <property type="entry name" value="Homo-oligomeric flavin-containing Cys decarboxylases, HFCD"/>
    <property type="match status" value="1"/>
</dbReference>
<evidence type="ECO:0000259" key="6">
    <source>
        <dbReference type="Pfam" id="PF04127"/>
    </source>
</evidence>
<dbReference type="EMBL" id="JBHUCX010000092">
    <property type="protein sequence ID" value="MFD1677276.1"/>
    <property type="molecule type" value="Genomic_DNA"/>
</dbReference>
<proteinExistence type="inferred from homology"/>
<dbReference type="SUPFAM" id="SSF102645">
    <property type="entry name" value="CoaB-like"/>
    <property type="match status" value="1"/>
</dbReference>
<dbReference type="EC" id="6.3.2.5" evidence="3"/>
<comment type="pathway">
    <text evidence="3 4">Cofactor biosynthesis; coenzyme A biosynthesis; CoA from (R)-pantothenate: step 2/5.</text>
</comment>
<feature type="active site" description="Proton donor" evidence="3">
    <location>
        <position position="157"/>
    </location>
</feature>
<feature type="binding site" evidence="3">
    <location>
        <position position="323"/>
    </location>
    <ligand>
        <name>CTP</name>
        <dbReference type="ChEBI" id="CHEBI:37563"/>
    </ligand>
</feature>
<dbReference type="Gene3D" id="3.40.50.1950">
    <property type="entry name" value="Flavin prenyltransferase-like"/>
    <property type="match status" value="1"/>
</dbReference>
<dbReference type="NCBIfam" id="TIGR00521">
    <property type="entry name" value="coaBC_dfp"/>
    <property type="match status" value="1"/>
</dbReference>
<dbReference type="GO" id="GO:0004632">
    <property type="term" value="F:phosphopantothenate--cysteine ligase activity"/>
    <property type="evidence" value="ECO:0007669"/>
    <property type="project" value="UniProtKB-EC"/>
</dbReference>
<dbReference type="RefSeq" id="WP_377945184.1">
    <property type="nucleotide sequence ID" value="NZ_JBHUCX010000092.1"/>
</dbReference>
<evidence type="ECO:0000259" key="5">
    <source>
        <dbReference type="Pfam" id="PF02441"/>
    </source>
</evidence>
<keyword evidence="1 3" id="KW-0210">Decarboxylase</keyword>
<name>A0ABW4JLG3_9BACL</name>
<dbReference type="GO" id="GO:0004633">
    <property type="term" value="F:phosphopantothenoylcysteine decarboxylase activity"/>
    <property type="evidence" value="ECO:0007669"/>
    <property type="project" value="UniProtKB-EC"/>
</dbReference>
<protein>
    <recommendedName>
        <fullName evidence="3">Coenzyme A biosynthesis bifunctional protein CoaBC</fullName>
    </recommendedName>
    <alternativeName>
        <fullName evidence="3">DNA/pantothenate metabolism flavoprotein</fullName>
    </alternativeName>
    <alternativeName>
        <fullName evidence="3">Phosphopantothenoylcysteine synthetase/decarboxylase</fullName>
        <shortName evidence="3">PPCS-PPCDC</shortName>
    </alternativeName>
    <domain>
        <recommendedName>
            <fullName evidence="3">Phosphopantothenoylcysteine decarboxylase</fullName>
            <shortName evidence="3">PPC decarboxylase</shortName>
            <shortName evidence="3">PPC-DC</shortName>
            <ecNumber evidence="3">4.1.1.36</ecNumber>
        </recommendedName>
        <alternativeName>
            <fullName evidence="3">CoaC</fullName>
        </alternativeName>
    </domain>
    <domain>
        <recommendedName>
            <fullName evidence="3">Phosphopantothenate--cysteine ligase</fullName>
            <ecNumber evidence="3">6.3.2.5</ecNumber>
        </recommendedName>
        <alternativeName>
            <fullName evidence="3">CoaB</fullName>
        </alternativeName>
        <alternativeName>
            <fullName evidence="3">Phosphopantothenoylcysteine synthetase</fullName>
            <shortName evidence="3">PPC synthetase</shortName>
            <shortName evidence="3">PPC-S</shortName>
        </alternativeName>
    </domain>
</protein>
<dbReference type="InterPro" id="IPR003382">
    <property type="entry name" value="Flavoprotein"/>
</dbReference>
<comment type="function">
    <text evidence="3">Catalyzes two sequential steps in the biosynthesis of coenzyme A. In the first step cysteine is conjugated to 4'-phosphopantothenate to form 4-phosphopantothenoylcysteine. In the second step the latter compound is decarboxylated to form 4'-phosphopantotheine.</text>
</comment>
<dbReference type="PANTHER" id="PTHR14359">
    <property type="entry name" value="HOMO-OLIGOMERIC FLAVIN CONTAINING CYS DECARBOXYLASE FAMILY"/>
    <property type="match status" value="1"/>
</dbReference>
<evidence type="ECO:0000256" key="4">
    <source>
        <dbReference type="RuleBase" id="RU364078"/>
    </source>
</evidence>
<keyword evidence="3" id="KW-0479">Metal-binding</keyword>
<comment type="caution">
    <text evidence="3">Lacks conserved residue(s) required for the propagation of feature annotation.</text>
</comment>
<dbReference type="InterPro" id="IPR007085">
    <property type="entry name" value="DNA/pantothenate-metab_flavo_C"/>
</dbReference>
<keyword evidence="3 4" id="KW-0436">Ligase</keyword>
<keyword evidence="3 4" id="KW-0288">FMN</keyword>
<comment type="catalytic activity">
    <reaction evidence="3 4">
        <text>N-[(R)-4-phosphopantothenoyl]-L-cysteine + H(+) = (R)-4'-phosphopantetheine + CO2</text>
        <dbReference type="Rhea" id="RHEA:16793"/>
        <dbReference type="ChEBI" id="CHEBI:15378"/>
        <dbReference type="ChEBI" id="CHEBI:16526"/>
        <dbReference type="ChEBI" id="CHEBI:59458"/>
        <dbReference type="ChEBI" id="CHEBI:61723"/>
        <dbReference type="EC" id="4.1.1.36"/>
    </reaction>
</comment>
<feature type="binding site" evidence="3">
    <location>
        <position position="341"/>
    </location>
    <ligand>
        <name>CTP</name>
        <dbReference type="ChEBI" id="CHEBI:37563"/>
    </ligand>
</feature>
<keyword evidence="3 4" id="KW-0285">Flavoprotein</keyword>